<comment type="caution">
    <text evidence="1">The sequence shown here is derived from an EMBL/GenBank/DDBJ whole genome shotgun (WGS) entry which is preliminary data.</text>
</comment>
<dbReference type="AlphaFoldDB" id="A0A4Y2NKY3"/>
<proteinExistence type="predicted"/>
<keyword evidence="2" id="KW-1185">Reference proteome</keyword>
<dbReference type="Proteomes" id="UP000499080">
    <property type="component" value="Unassembled WGS sequence"/>
</dbReference>
<dbReference type="EMBL" id="BGPR01287899">
    <property type="protein sequence ID" value="GBN39339.1"/>
    <property type="molecule type" value="Genomic_DNA"/>
</dbReference>
<protein>
    <submittedName>
        <fullName evidence="1">Uncharacterized protein</fullName>
    </submittedName>
</protein>
<gene>
    <name evidence="1" type="ORF">AVEN_136284_1</name>
</gene>
<sequence length="75" mass="8055">MATPHGILLALNEDHGITGMGDGKAGHGSLVMGESRTPEQLKAGHRHATLDKQTRTCRWRFLGTAGWQAFAQDGT</sequence>
<name>A0A4Y2NKY3_ARAVE</name>
<organism evidence="1 2">
    <name type="scientific">Araneus ventricosus</name>
    <name type="common">Orbweaver spider</name>
    <name type="synonym">Epeira ventricosa</name>
    <dbReference type="NCBI Taxonomy" id="182803"/>
    <lineage>
        <taxon>Eukaryota</taxon>
        <taxon>Metazoa</taxon>
        <taxon>Ecdysozoa</taxon>
        <taxon>Arthropoda</taxon>
        <taxon>Chelicerata</taxon>
        <taxon>Arachnida</taxon>
        <taxon>Araneae</taxon>
        <taxon>Araneomorphae</taxon>
        <taxon>Entelegynae</taxon>
        <taxon>Araneoidea</taxon>
        <taxon>Araneidae</taxon>
        <taxon>Araneus</taxon>
    </lineage>
</organism>
<evidence type="ECO:0000313" key="1">
    <source>
        <dbReference type="EMBL" id="GBN39339.1"/>
    </source>
</evidence>
<reference evidence="1 2" key="1">
    <citation type="journal article" date="2019" name="Sci. Rep.">
        <title>Orb-weaving spider Araneus ventricosus genome elucidates the spidroin gene catalogue.</title>
        <authorList>
            <person name="Kono N."/>
            <person name="Nakamura H."/>
            <person name="Ohtoshi R."/>
            <person name="Moran D.A.P."/>
            <person name="Shinohara A."/>
            <person name="Yoshida Y."/>
            <person name="Fujiwara M."/>
            <person name="Mori M."/>
            <person name="Tomita M."/>
            <person name="Arakawa K."/>
        </authorList>
    </citation>
    <scope>NUCLEOTIDE SEQUENCE [LARGE SCALE GENOMIC DNA]</scope>
</reference>
<accession>A0A4Y2NKY3</accession>
<evidence type="ECO:0000313" key="2">
    <source>
        <dbReference type="Proteomes" id="UP000499080"/>
    </source>
</evidence>